<name>A0A2S3ZDZ1_9MICO</name>
<dbReference type="CDD" id="cd22235">
    <property type="entry name" value="RHH_CopG_archaea"/>
    <property type="match status" value="1"/>
</dbReference>
<dbReference type="GO" id="GO:0006355">
    <property type="term" value="P:regulation of DNA-templated transcription"/>
    <property type="evidence" value="ECO:0007669"/>
    <property type="project" value="InterPro"/>
</dbReference>
<dbReference type="EMBL" id="PPXF01000045">
    <property type="protein sequence ID" value="POH64706.1"/>
    <property type="molecule type" value="Genomic_DNA"/>
</dbReference>
<gene>
    <name evidence="2" type="ORF">C3B59_09725</name>
</gene>
<proteinExistence type="predicted"/>
<dbReference type="Proteomes" id="UP000237104">
    <property type="component" value="Unassembled WGS sequence"/>
</dbReference>
<dbReference type="OrthoDB" id="5125419at2"/>
<protein>
    <submittedName>
        <fullName evidence="2">CopG family transcriptional regulator</fullName>
    </submittedName>
</protein>
<comment type="caution">
    <text evidence="2">The sequence shown here is derived from an EMBL/GenBank/DDBJ whole genome shotgun (WGS) entry which is preliminary data.</text>
</comment>
<dbReference type="InterPro" id="IPR010985">
    <property type="entry name" value="Ribbon_hlx_hlx"/>
</dbReference>
<dbReference type="InterPro" id="IPR002145">
    <property type="entry name" value="CopG"/>
</dbReference>
<reference evidence="2 3" key="1">
    <citation type="submission" date="2018-01" db="EMBL/GenBank/DDBJ databases">
        <title>Cryobacterium sp. nov., from glaciers in China.</title>
        <authorList>
            <person name="Liu Q."/>
            <person name="Xin Y.-H."/>
        </authorList>
    </citation>
    <scope>NUCLEOTIDE SEQUENCE [LARGE SCALE GENOMIC DNA]</scope>
    <source>
        <strain evidence="2 3">TMB1-8</strain>
    </source>
</reference>
<evidence type="ECO:0000259" key="1">
    <source>
        <dbReference type="Pfam" id="PF01402"/>
    </source>
</evidence>
<dbReference type="SUPFAM" id="SSF47598">
    <property type="entry name" value="Ribbon-helix-helix"/>
    <property type="match status" value="1"/>
</dbReference>
<feature type="domain" description="Ribbon-helix-helix protein CopG" evidence="1">
    <location>
        <begin position="22"/>
        <end position="59"/>
    </location>
</feature>
<accession>A0A2S3ZDZ1</accession>
<sequence>MTSIHPRNDTKSSRRQSAEKIVRLNVNLNSDTAEALKDLAEERGISVTEAVRRAISVYKYIEDEVSAGHKVQIADKVNKTVTELVLI</sequence>
<evidence type="ECO:0000313" key="3">
    <source>
        <dbReference type="Proteomes" id="UP000237104"/>
    </source>
</evidence>
<evidence type="ECO:0000313" key="2">
    <source>
        <dbReference type="EMBL" id="POH64706.1"/>
    </source>
</evidence>
<dbReference type="Pfam" id="PF01402">
    <property type="entry name" value="RHH_1"/>
    <property type="match status" value="1"/>
</dbReference>
<dbReference type="AlphaFoldDB" id="A0A2S3ZDZ1"/>
<organism evidence="2 3">
    <name type="scientific">Cryobacterium zongtaii</name>
    <dbReference type="NCBI Taxonomy" id="1259217"/>
    <lineage>
        <taxon>Bacteria</taxon>
        <taxon>Bacillati</taxon>
        <taxon>Actinomycetota</taxon>
        <taxon>Actinomycetes</taxon>
        <taxon>Micrococcales</taxon>
        <taxon>Microbacteriaceae</taxon>
        <taxon>Cryobacterium</taxon>
    </lineage>
</organism>